<proteinExistence type="inferred from homology"/>
<evidence type="ECO:0000256" key="4">
    <source>
        <dbReference type="ARBA" id="ARBA00022475"/>
    </source>
</evidence>
<keyword evidence="6 9" id="KW-0067">ATP-binding</keyword>
<dbReference type="Pfam" id="PF00005">
    <property type="entry name" value="ABC_tran"/>
    <property type="match status" value="1"/>
</dbReference>
<dbReference type="InterPro" id="IPR003439">
    <property type="entry name" value="ABC_transporter-like_ATP-bd"/>
</dbReference>
<keyword evidence="10" id="KW-1185">Reference proteome</keyword>
<dbReference type="GO" id="GO:0015833">
    <property type="term" value="P:peptide transport"/>
    <property type="evidence" value="ECO:0007669"/>
    <property type="project" value="InterPro"/>
</dbReference>
<accession>A0A7W2HHR5</accession>
<dbReference type="AlphaFoldDB" id="A0A7W2HHR5"/>
<dbReference type="GO" id="GO:0016887">
    <property type="term" value="F:ATP hydrolysis activity"/>
    <property type="evidence" value="ECO:0007669"/>
    <property type="project" value="InterPro"/>
</dbReference>
<gene>
    <name evidence="9" type="ORF">H1V43_23605</name>
</gene>
<dbReference type="InterPro" id="IPR013563">
    <property type="entry name" value="Oligopep_ABC_C"/>
</dbReference>
<dbReference type="Pfam" id="PF08352">
    <property type="entry name" value="oligo_HPY"/>
    <property type="match status" value="1"/>
</dbReference>
<dbReference type="RefSeq" id="WP_181865942.1">
    <property type="nucleotide sequence ID" value="NZ_JACEQY010000028.1"/>
</dbReference>
<dbReference type="SMART" id="SM00382">
    <property type="entry name" value="AAA"/>
    <property type="match status" value="1"/>
</dbReference>
<dbReference type="PANTHER" id="PTHR43297:SF2">
    <property type="entry name" value="DIPEPTIDE TRANSPORT ATP-BINDING PROTEIN DPPD"/>
    <property type="match status" value="1"/>
</dbReference>
<sequence>MRTHRPSAPALGGTSDTALDIRGLRVEFSGSTSPAVDGLDLSVRHGEIVALVGESGSGKTITASSVMGLLPPGARVTAGRITLGDEDLSHLSPKQMDRMRGRRMAMLFQQPKAMLDPTATVRSQVAEPLRLHQGLNRRQAKARVVELLRDVGIPEPERRASAYAHQLSGGMAQRVMIAAALAGDPALLIADEPTTALDATVQAQILHLLRRKQRESGMSILLITHDLGIVTSIADRVAVMYAGRVVEEGAVREVFDAPEHPYTRALLKASLLQSEEGRLFAIPGSATQSRGLDHGCRFHPRCPVALDLGITGACANEEPPLHVCGNEHRCRCWASKADSIRPALAVKA</sequence>
<dbReference type="GO" id="GO:0005886">
    <property type="term" value="C:plasma membrane"/>
    <property type="evidence" value="ECO:0007669"/>
    <property type="project" value="UniProtKB-SubCell"/>
</dbReference>
<evidence type="ECO:0000256" key="7">
    <source>
        <dbReference type="ARBA" id="ARBA00023136"/>
    </source>
</evidence>
<comment type="subcellular location">
    <subcellularLocation>
        <location evidence="1">Cell membrane</location>
        <topology evidence="1">Peripheral membrane protein</topology>
    </subcellularLocation>
</comment>
<dbReference type="InterPro" id="IPR027417">
    <property type="entry name" value="P-loop_NTPase"/>
</dbReference>
<dbReference type="Gene3D" id="3.40.50.300">
    <property type="entry name" value="P-loop containing nucleotide triphosphate hydrolases"/>
    <property type="match status" value="1"/>
</dbReference>
<dbReference type="PROSITE" id="PS50893">
    <property type="entry name" value="ABC_TRANSPORTER_2"/>
    <property type="match status" value="1"/>
</dbReference>
<dbReference type="PROSITE" id="PS00211">
    <property type="entry name" value="ABC_TRANSPORTER_1"/>
    <property type="match status" value="1"/>
</dbReference>
<evidence type="ECO:0000313" key="10">
    <source>
        <dbReference type="Proteomes" id="UP000586976"/>
    </source>
</evidence>
<evidence type="ECO:0000259" key="8">
    <source>
        <dbReference type="PROSITE" id="PS50893"/>
    </source>
</evidence>
<dbReference type="PANTHER" id="PTHR43297">
    <property type="entry name" value="OLIGOPEPTIDE TRANSPORT ATP-BINDING PROTEIN APPD"/>
    <property type="match status" value="1"/>
</dbReference>
<dbReference type="FunFam" id="3.40.50.300:FF:000016">
    <property type="entry name" value="Oligopeptide ABC transporter ATP-binding component"/>
    <property type="match status" value="1"/>
</dbReference>
<comment type="caution">
    <text evidence="9">The sequence shown here is derived from an EMBL/GenBank/DDBJ whole genome shotgun (WGS) entry which is preliminary data.</text>
</comment>
<dbReference type="NCBIfam" id="TIGR01727">
    <property type="entry name" value="oligo_HPY"/>
    <property type="match status" value="1"/>
</dbReference>
<dbReference type="InterPro" id="IPR003593">
    <property type="entry name" value="AAA+_ATPase"/>
</dbReference>
<protein>
    <submittedName>
        <fullName evidence="9">ABC transporter ATP-binding protein</fullName>
    </submittedName>
</protein>
<organism evidence="9 10">
    <name type="scientific">Streptomyces himalayensis subsp. aureolus</name>
    <dbReference type="NCBI Taxonomy" id="2758039"/>
    <lineage>
        <taxon>Bacteria</taxon>
        <taxon>Bacillati</taxon>
        <taxon>Actinomycetota</taxon>
        <taxon>Actinomycetes</taxon>
        <taxon>Kitasatosporales</taxon>
        <taxon>Streptomycetaceae</taxon>
        <taxon>Streptomyces</taxon>
        <taxon>Streptomyces himalayensis</taxon>
    </lineage>
</organism>
<evidence type="ECO:0000256" key="3">
    <source>
        <dbReference type="ARBA" id="ARBA00022448"/>
    </source>
</evidence>
<reference evidence="9 10" key="1">
    <citation type="submission" date="2020-07" db="EMBL/GenBank/DDBJ databases">
        <title>Streptomyces isolated from Indian soil.</title>
        <authorList>
            <person name="Mandal S."/>
            <person name="Maiti P.K."/>
        </authorList>
    </citation>
    <scope>NUCLEOTIDE SEQUENCE [LARGE SCALE GENOMIC DNA]</scope>
    <source>
        <strain evidence="9 10">PSKA54</strain>
    </source>
</reference>
<dbReference type="GO" id="GO:0005524">
    <property type="term" value="F:ATP binding"/>
    <property type="evidence" value="ECO:0007669"/>
    <property type="project" value="UniProtKB-KW"/>
</dbReference>
<name>A0A7W2HHR5_9ACTN</name>
<dbReference type="EMBL" id="JACEQY010000028">
    <property type="protein sequence ID" value="MBA4864287.1"/>
    <property type="molecule type" value="Genomic_DNA"/>
</dbReference>
<evidence type="ECO:0000313" key="9">
    <source>
        <dbReference type="EMBL" id="MBA4864287.1"/>
    </source>
</evidence>
<dbReference type="Proteomes" id="UP000586976">
    <property type="component" value="Unassembled WGS sequence"/>
</dbReference>
<dbReference type="CDD" id="cd03257">
    <property type="entry name" value="ABC_NikE_OppD_transporters"/>
    <property type="match status" value="1"/>
</dbReference>
<dbReference type="InterPro" id="IPR017871">
    <property type="entry name" value="ABC_transporter-like_CS"/>
</dbReference>
<feature type="domain" description="ABC transporter" evidence="8">
    <location>
        <begin position="21"/>
        <end position="267"/>
    </location>
</feature>
<evidence type="ECO:0000256" key="6">
    <source>
        <dbReference type="ARBA" id="ARBA00022840"/>
    </source>
</evidence>
<dbReference type="InterPro" id="IPR050388">
    <property type="entry name" value="ABC_Ni/Peptide_Import"/>
</dbReference>
<evidence type="ECO:0000256" key="5">
    <source>
        <dbReference type="ARBA" id="ARBA00022741"/>
    </source>
</evidence>
<evidence type="ECO:0000256" key="1">
    <source>
        <dbReference type="ARBA" id="ARBA00004202"/>
    </source>
</evidence>
<keyword evidence="3" id="KW-0813">Transport</keyword>
<keyword evidence="4" id="KW-1003">Cell membrane</keyword>
<keyword evidence="7" id="KW-0472">Membrane</keyword>
<comment type="similarity">
    <text evidence="2">Belongs to the ABC transporter superfamily.</text>
</comment>
<keyword evidence="5" id="KW-0547">Nucleotide-binding</keyword>
<dbReference type="SUPFAM" id="SSF52540">
    <property type="entry name" value="P-loop containing nucleoside triphosphate hydrolases"/>
    <property type="match status" value="1"/>
</dbReference>
<evidence type="ECO:0000256" key="2">
    <source>
        <dbReference type="ARBA" id="ARBA00005417"/>
    </source>
</evidence>